<protein>
    <submittedName>
        <fullName evidence="2">DUF885 family protein</fullName>
    </submittedName>
</protein>
<dbReference type="Pfam" id="PF05960">
    <property type="entry name" value="DUF885"/>
    <property type="match status" value="1"/>
</dbReference>
<comment type="caution">
    <text evidence="2">The sequence shown here is derived from an EMBL/GenBank/DDBJ whole genome shotgun (WGS) entry which is preliminary data.</text>
</comment>
<dbReference type="EMBL" id="JBHLXP010000001">
    <property type="protein sequence ID" value="MFC0048161.1"/>
    <property type="molecule type" value="Genomic_DNA"/>
</dbReference>
<sequence length="618" mass="69209">MTLKLQLLTIAVSAALLAGCNKAPEQTANPTAPAASTQTAPATAQTESAKANAFFDQYFMDAAALSPMALTQLGIKQDYDKWDQLTDEQSDKELALTKKALADLAQFDVAKLDTQTTLSYQLFKQQLEQDIANDKWRYYNYPVNQMFGMHSGVPSLLINQHLIDNEADAKAYIARLNGIPQLFKQLEQQLSKRAELGIIPPKFVFPLAIAASQNIIKGAPFSAGADSTLLEDFRNKVNKLTLDDAAKQLLVKEAEVALTSSVKPAYESLIAYLTAQEKQAGTDDGVWRFKDGEAFYNMALERTTTTKMTAEEIHQLGVTEVARIHDEMKAIMQKVGFKGDLQAFFAFMRDDAQFYYPDTAEGKAAYLAEATRLIDHMKSQLDSLFLVKPKADLIVKAVEPFREESAGKAFYQQPSMDGKRPGTYYANLHNMKDMPKYQMEALAYHEGIPGHHMQIAIAQELGDMPKFRKFGRYTAYIEGWGLYTELLPKDIGLYQDPYSDFGRLAMELWRACRLVVDTGIHAKKWTREQAIQYLADNTPNARTEAENSIERYIVMPSQATAYKIGMIKIVQLRDKAKTALGDKFDIREFHDVVLKNGAVPLDVLESLVDAYIKGKQSV</sequence>
<evidence type="ECO:0000313" key="3">
    <source>
        <dbReference type="Proteomes" id="UP001589813"/>
    </source>
</evidence>
<dbReference type="Proteomes" id="UP001589813">
    <property type="component" value="Unassembled WGS sequence"/>
</dbReference>
<accession>A0ABV6BB97</accession>
<organism evidence="2 3">
    <name type="scientific">Rheinheimera tilapiae</name>
    <dbReference type="NCBI Taxonomy" id="875043"/>
    <lineage>
        <taxon>Bacteria</taxon>
        <taxon>Pseudomonadati</taxon>
        <taxon>Pseudomonadota</taxon>
        <taxon>Gammaproteobacteria</taxon>
        <taxon>Chromatiales</taxon>
        <taxon>Chromatiaceae</taxon>
        <taxon>Rheinheimera</taxon>
    </lineage>
</organism>
<feature type="chain" id="PRO_5047066401" evidence="1">
    <location>
        <begin position="24"/>
        <end position="618"/>
    </location>
</feature>
<gene>
    <name evidence="2" type="ORF">ACFFJP_07640</name>
</gene>
<name>A0ABV6BB97_9GAMM</name>
<keyword evidence="1" id="KW-0732">Signal</keyword>
<dbReference type="PANTHER" id="PTHR33361">
    <property type="entry name" value="GLR0591 PROTEIN"/>
    <property type="match status" value="1"/>
</dbReference>
<keyword evidence="3" id="KW-1185">Reference proteome</keyword>
<evidence type="ECO:0000313" key="2">
    <source>
        <dbReference type="EMBL" id="MFC0048161.1"/>
    </source>
</evidence>
<dbReference type="PROSITE" id="PS51257">
    <property type="entry name" value="PROKAR_LIPOPROTEIN"/>
    <property type="match status" value="1"/>
</dbReference>
<dbReference type="PANTHER" id="PTHR33361:SF16">
    <property type="entry name" value="DUF885 DOMAIN-CONTAINING PROTEIN"/>
    <property type="match status" value="1"/>
</dbReference>
<evidence type="ECO:0000256" key="1">
    <source>
        <dbReference type="SAM" id="SignalP"/>
    </source>
</evidence>
<reference evidence="2 3" key="1">
    <citation type="submission" date="2024-09" db="EMBL/GenBank/DDBJ databases">
        <authorList>
            <person name="Sun Q."/>
            <person name="Mori K."/>
        </authorList>
    </citation>
    <scope>NUCLEOTIDE SEQUENCE [LARGE SCALE GENOMIC DNA]</scope>
    <source>
        <strain evidence="2 3">KCTC 23315</strain>
    </source>
</reference>
<dbReference type="RefSeq" id="WP_377242086.1">
    <property type="nucleotide sequence ID" value="NZ_JBHLXP010000001.1"/>
</dbReference>
<proteinExistence type="predicted"/>
<dbReference type="InterPro" id="IPR010281">
    <property type="entry name" value="DUF885"/>
</dbReference>
<feature type="signal peptide" evidence="1">
    <location>
        <begin position="1"/>
        <end position="23"/>
    </location>
</feature>